<feature type="transmembrane region" description="Helical" evidence="6">
    <location>
        <begin position="6"/>
        <end position="25"/>
    </location>
</feature>
<evidence type="ECO:0000256" key="3">
    <source>
        <dbReference type="ARBA" id="ARBA00022692"/>
    </source>
</evidence>
<dbReference type="EMBL" id="CP098827">
    <property type="protein sequence ID" value="XBO69321.1"/>
    <property type="molecule type" value="Genomic_DNA"/>
</dbReference>
<evidence type="ECO:0000256" key="1">
    <source>
        <dbReference type="ARBA" id="ARBA00004651"/>
    </source>
</evidence>
<keyword evidence="4 6" id="KW-1133">Transmembrane helix</keyword>
<reference evidence="7" key="1">
    <citation type="submission" date="2022-06" db="EMBL/GenBank/DDBJ databases">
        <title>A novel DMS-producing enzyme.</title>
        <authorList>
            <person name="Zhang Y."/>
        </authorList>
    </citation>
    <scope>NUCLEOTIDE SEQUENCE</scope>
    <source>
        <strain evidence="7">RT37</strain>
    </source>
</reference>
<dbReference type="PANTHER" id="PTHR30086">
    <property type="entry name" value="ARGININE EXPORTER PROTEIN ARGO"/>
    <property type="match status" value="1"/>
</dbReference>
<evidence type="ECO:0000256" key="4">
    <source>
        <dbReference type="ARBA" id="ARBA00022989"/>
    </source>
</evidence>
<feature type="transmembrane region" description="Helical" evidence="6">
    <location>
        <begin position="108"/>
        <end position="126"/>
    </location>
</feature>
<feature type="transmembrane region" description="Helical" evidence="6">
    <location>
        <begin position="37"/>
        <end position="62"/>
    </location>
</feature>
<comment type="subcellular location">
    <subcellularLocation>
        <location evidence="1">Cell membrane</location>
        <topology evidence="1">Multi-pass membrane protein</topology>
    </subcellularLocation>
</comment>
<proteinExistence type="predicted"/>
<feature type="transmembrane region" description="Helical" evidence="6">
    <location>
        <begin position="146"/>
        <end position="168"/>
    </location>
</feature>
<keyword evidence="5 6" id="KW-0472">Membrane</keyword>
<dbReference type="RefSeq" id="WP_108133064.1">
    <property type="nucleotide sequence ID" value="NZ_CP098827.1"/>
</dbReference>
<dbReference type="PANTHER" id="PTHR30086:SF20">
    <property type="entry name" value="ARGININE EXPORTER PROTEIN ARGO-RELATED"/>
    <property type="match status" value="1"/>
</dbReference>
<keyword evidence="3 6" id="KW-0812">Transmembrane</keyword>
<dbReference type="GO" id="GO:0015171">
    <property type="term" value="F:amino acid transmembrane transporter activity"/>
    <property type="evidence" value="ECO:0007669"/>
    <property type="project" value="TreeGrafter"/>
</dbReference>
<keyword evidence="2" id="KW-1003">Cell membrane</keyword>
<protein>
    <submittedName>
        <fullName evidence="7">LysE family transporter</fullName>
    </submittedName>
</protein>
<organism evidence="7">
    <name type="scientific">Halomonas sp. RT37</name>
    <dbReference type="NCBI Taxonomy" id="2950872"/>
    <lineage>
        <taxon>Bacteria</taxon>
        <taxon>Pseudomonadati</taxon>
        <taxon>Pseudomonadota</taxon>
        <taxon>Gammaproteobacteria</taxon>
        <taxon>Oceanospirillales</taxon>
        <taxon>Halomonadaceae</taxon>
        <taxon>Halomonas</taxon>
    </lineage>
</organism>
<name>A0AAU7KCD1_9GAMM</name>
<evidence type="ECO:0000313" key="7">
    <source>
        <dbReference type="EMBL" id="XBO69321.1"/>
    </source>
</evidence>
<dbReference type="AlphaFoldDB" id="A0AAU7KCD1"/>
<dbReference type="Pfam" id="PF01810">
    <property type="entry name" value="LysE"/>
    <property type="match status" value="1"/>
</dbReference>
<evidence type="ECO:0000256" key="2">
    <source>
        <dbReference type="ARBA" id="ARBA00022475"/>
    </source>
</evidence>
<sequence>MWLSLIQGVGTGAGLIIAIGAQNAFVLSKGLRRQHVWWVAGICALCDAVLIGLGVMGLGALIAQSEGAMLLARYGGAAFLAWQAWLAIGRVRRPRGMDVASSASSASLAQVVLATLAVTLLNPQVYLDTLVMLGAIGSLQESPVGFYVGATIASFVWFFGLVSAAGALAPRLKSPRAWQWVDGIIAVIMLLVAWQLVTLTL</sequence>
<accession>A0AAU7KCD1</accession>
<evidence type="ECO:0000256" key="5">
    <source>
        <dbReference type="ARBA" id="ARBA00023136"/>
    </source>
</evidence>
<feature type="transmembrane region" description="Helical" evidence="6">
    <location>
        <begin position="180"/>
        <end position="197"/>
    </location>
</feature>
<feature type="transmembrane region" description="Helical" evidence="6">
    <location>
        <begin position="68"/>
        <end position="88"/>
    </location>
</feature>
<evidence type="ECO:0000256" key="6">
    <source>
        <dbReference type="SAM" id="Phobius"/>
    </source>
</evidence>
<gene>
    <name evidence="7" type="ORF">NFG58_11830</name>
</gene>
<dbReference type="GO" id="GO:0005886">
    <property type="term" value="C:plasma membrane"/>
    <property type="evidence" value="ECO:0007669"/>
    <property type="project" value="UniProtKB-SubCell"/>
</dbReference>
<dbReference type="InterPro" id="IPR001123">
    <property type="entry name" value="LeuE-type"/>
</dbReference>